<organism evidence="1 2">
    <name type="scientific">Mycobacterium phage Bigswole</name>
    <dbReference type="NCBI Taxonomy" id="2041521"/>
    <lineage>
        <taxon>Viruses</taxon>
        <taxon>Duplodnaviria</taxon>
        <taxon>Heunggongvirae</taxon>
        <taxon>Uroviricota</taxon>
        <taxon>Caudoviricetes</taxon>
        <taxon>Ceeclamvirinae</taxon>
        <taxon>Bixzunavirus</taxon>
        <taxon>Bixzunavirus bigswole</taxon>
    </lineage>
</organism>
<keyword evidence="2" id="KW-1185">Reference proteome</keyword>
<gene>
    <name evidence="1" type="ORF">SEA_BIGSWOLE_198</name>
</gene>
<proteinExistence type="predicted"/>
<evidence type="ECO:0000313" key="1">
    <source>
        <dbReference type="EMBL" id="ATN87839.1"/>
    </source>
</evidence>
<evidence type="ECO:0000313" key="2">
    <source>
        <dbReference type="Proteomes" id="UP000230528"/>
    </source>
</evidence>
<reference evidence="1 2" key="1">
    <citation type="submission" date="2017-09" db="EMBL/GenBank/DDBJ databases">
        <authorList>
            <person name="Abdullah M."/>
            <person name="Cabreras A."/>
            <person name="Frueh W."/>
            <person name="Le H."/>
            <person name="Lezo S."/>
            <person name="Mvoula E."/>
            <person name="Quinn R."/>
            <person name="Sadana R."/>
            <person name="Saha S."/>
            <person name="Klyczek K."/>
            <person name="Garlena R.A."/>
            <person name="Russell D.A."/>
            <person name="Pope W.H."/>
            <person name="Jacobs-Sera D."/>
            <person name="Hendrix R.W."/>
            <person name="Hatfull G.F."/>
        </authorList>
    </citation>
    <scope>NUCLEOTIDE SEQUENCE [LARGE SCALE GENOMIC DNA]</scope>
</reference>
<protein>
    <submittedName>
        <fullName evidence="1">Uncharacterized protein</fullName>
    </submittedName>
</protein>
<dbReference type="EMBL" id="MF919495">
    <property type="protein sequence ID" value="ATN87839.1"/>
    <property type="molecule type" value="Genomic_DNA"/>
</dbReference>
<name>A0A2D1G7Q4_9CAUD</name>
<dbReference type="Proteomes" id="UP000230528">
    <property type="component" value="Genome"/>
</dbReference>
<accession>A0A2D1G7Q4</accession>
<sequence length="69" mass="7407">MADRVDLGSEVFDDFSRPETSPLGPPFWSSPFGWTDGGMAEAGWRLLGFLGEEGVVLARDADDTQLGSS</sequence>